<dbReference type="AlphaFoldDB" id="A0A8H3UQZ6"/>
<gene>
    <name evidence="1" type="ORF">BLS_002153</name>
    <name evidence="2" type="ORF">EG327_009251</name>
</gene>
<evidence type="ECO:0000313" key="1">
    <source>
        <dbReference type="EMBL" id="KAE9961412.1"/>
    </source>
</evidence>
<keyword evidence="3" id="KW-1185">Reference proteome</keyword>
<name>A0A8H3UQZ6_VENIN</name>
<evidence type="ECO:0000313" key="3">
    <source>
        <dbReference type="Proteomes" id="UP000490939"/>
    </source>
</evidence>
<dbReference type="Proteomes" id="UP000490939">
    <property type="component" value="Unassembled WGS sequence"/>
</dbReference>
<dbReference type="Proteomes" id="UP000433883">
    <property type="component" value="Unassembled WGS sequence"/>
</dbReference>
<proteinExistence type="predicted"/>
<comment type="caution">
    <text evidence="2">The sequence shown here is derived from an EMBL/GenBank/DDBJ whole genome shotgun (WGS) entry which is preliminary data.</text>
</comment>
<reference evidence="2 3" key="1">
    <citation type="submission" date="2019-07" db="EMBL/GenBank/DDBJ databases">
        <title>Venturia inaequalis Genome Resource.</title>
        <authorList>
            <person name="Lichtner F.J."/>
        </authorList>
    </citation>
    <scope>NUCLEOTIDE SEQUENCE [LARGE SCALE GENOMIC DNA]</scope>
    <source>
        <strain evidence="1">Bline_iso_100314</strain>
        <strain evidence="2 3">DMI_063113</strain>
    </source>
</reference>
<organism evidence="2 3">
    <name type="scientific">Venturia inaequalis</name>
    <name type="common">Apple scab fungus</name>
    <dbReference type="NCBI Taxonomy" id="5025"/>
    <lineage>
        <taxon>Eukaryota</taxon>
        <taxon>Fungi</taxon>
        <taxon>Dikarya</taxon>
        <taxon>Ascomycota</taxon>
        <taxon>Pezizomycotina</taxon>
        <taxon>Dothideomycetes</taxon>
        <taxon>Pleosporomycetidae</taxon>
        <taxon>Venturiales</taxon>
        <taxon>Venturiaceae</taxon>
        <taxon>Venturia</taxon>
    </lineage>
</organism>
<sequence>MLFESLSPGSLFIGGSEDKYGGYYTIPTGDLNSGYYISKEDKLIMNGDVINYTPADKIIYTLNEIEYMPGKAKGLMEANGGDTLSVTINNQTVCESKAKYGPAAALSGIGAMGSHGRSVADPGPHGDALFETIVEMSQCYGPIEVKKGDTYLLEAKYDTVKHPVRHQPKGGEAEMMALGVAFMALRE</sequence>
<protein>
    <submittedName>
        <fullName evidence="2">Uncharacterized protein</fullName>
    </submittedName>
</protein>
<dbReference type="EMBL" id="WNWR01000601">
    <property type="protein sequence ID" value="KAE9973174.1"/>
    <property type="molecule type" value="Genomic_DNA"/>
</dbReference>
<accession>A0A8H3UQZ6</accession>
<dbReference type="EMBL" id="WNWQ01001572">
    <property type="protein sequence ID" value="KAE9961412.1"/>
    <property type="molecule type" value="Genomic_DNA"/>
</dbReference>
<evidence type="ECO:0000313" key="2">
    <source>
        <dbReference type="EMBL" id="KAE9973174.1"/>
    </source>
</evidence>